<comment type="caution">
    <text evidence="2">The sequence shown here is derived from an EMBL/GenBank/DDBJ whole genome shotgun (WGS) entry which is preliminary data.</text>
</comment>
<reference evidence="2" key="1">
    <citation type="journal article" date="2023" name="Front. Mar. Sci.">
        <title>A new Merluccius polli reference genome to investigate the effects of global change in West African waters.</title>
        <authorList>
            <person name="Mateo J.L."/>
            <person name="Blanco-Fernandez C."/>
            <person name="Garcia-Vazquez E."/>
            <person name="Machado-Schiaffino G."/>
        </authorList>
    </citation>
    <scope>NUCLEOTIDE SEQUENCE</scope>
    <source>
        <strain evidence="2">C29</strain>
        <tissue evidence="2">Fin</tissue>
    </source>
</reference>
<sequence length="144" mass="15532">MLSTGELSSLSSRIKCLLLTMTPNRKGLKDITIIHPEINIQLRSNLSMSAEATDARKSTVSLLSTMDEETEEGGPPSKTTLSGEHGRHSRAKRRKKEKRAAVSGLCFSSATTATGRRYVVAMMDPSVSIEAGDKSFMVDMGGKA</sequence>
<evidence type="ECO:0000313" key="2">
    <source>
        <dbReference type="EMBL" id="KAK0141361.1"/>
    </source>
</evidence>
<dbReference type="EMBL" id="JAOPHQ010003974">
    <property type="protein sequence ID" value="KAK0141361.1"/>
    <property type="molecule type" value="Genomic_DNA"/>
</dbReference>
<accession>A0AA47NWJ8</accession>
<evidence type="ECO:0000313" key="3">
    <source>
        <dbReference type="Proteomes" id="UP001174136"/>
    </source>
</evidence>
<feature type="compositionally biased region" description="Basic residues" evidence="1">
    <location>
        <begin position="87"/>
        <end position="98"/>
    </location>
</feature>
<dbReference type="AlphaFoldDB" id="A0AA47NWJ8"/>
<dbReference type="Proteomes" id="UP001174136">
    <property type="component" value="Unassembled WGS sequence"/>
</dbReference>
<proteinExistence type="predicted"/>
<evidence type="ECO:0000256" key="1">
    <source>
        <dbReference type="SAM" id="MobiDB-lite"/>
    </source>
</evidence>
<feature type="region of interest" description="Disordered" evidence="1">
    <location>
        <begin position="65"/>
        <end position="101"/>
    </location>
</feature>
<gene>
    <name evidence="2" type="ORF">N1851_021629</name>
</gene>
<keyword evidence="3" id="KW-1185">Reference proteome</keyword>
<protein>
    <submittedName>
        <fullName evidence="2">Uncharacterized protein</fullName>
    </submittedName>
</protein>
<name>A0AA47NWJ8_MERPO</name>
<organism evidence="2 3">
    <name type="scientific">Merluccius polli</name>
    <name type="common">Benguela hake</name>
    <name type="synonym">Merluccius cadenati</name>
    <dbReference type="NCBI Taxonomy" id="89951"/>
    <lineage>
        <taxon>Eukaryota</taxon>
        <taxon>Metazoa</taxon>
        <taxon>Chordata</taxon>
        <taxon>Craniata</taxon>
        <taxon>Vertebrata</taxon>
        <taxon>Euteleostomi</taxon>
        <taxon>Actinopterygii</taxon>
        <taxon>Neopterygii</taxon>
        <taxon>Teleostei</taxon>
        <taxon>Neoteleostei</taxon>
        <taxon>Acanthomorphata</taxon>
        <taxon>Zeiogadaria</taxon>
        <taxon>Gadariae</taxon>
        <taxon>Gadiformes</taxon>
        <taxon>Gadoidei</taxon>
        <taxon>Merlucciidae</taxon>
        <taxon>Merluccius</taxon>
    </lineage>
</organism>